<feature type="transmembrane region" description="Helical" evidence="1">
    <location>
        <begin position="44"/>
        <end position="64"/>
    </location>
</feature>
<proteinExistence type="predicted"/>
<evidence type="ECO:0000313" key="3">
    <source>
        <dbReference type="Proteomes" id="UP001155110"/>
    </source>
</evidence>
<protein>
    <submittedName>
        <fullName evidence="2">Uncharacterized protein</fullName>
    </submittedName>
</protein>
<reference evidence="2" key="1">
    <citation type="submission" date="2022-08" db="EMBL/GenBank/DDBJ databases">
        <title>Genomic Encyclopedia of Type Strains, Phase V (KMG-V): Genome sequencing to study the core and pangenomes of soil and plant-associated prokaryotes.</title>
        <authorList>
            <person name="Whitman W."/>
        </authorList>
    </citation>
    <scope>NUCLEOTIDE SEQUENCE</scope>
    <source>
        <strain evidence="2">SP3002</strain>
    </source>
</reference>
<evidence type="ECO:0000256" key="1">
    <source>
        <dbReference type="SAM" id="Phobius"/>
    </source>
</evidence>
<keyword evidence="1" id="KW-0472">Membrane</keyword>
<dbReference type="RefSeq" id="WP_259258290.1">
    <property type="nucleotide sequence ID" value="NZ_JANTZM010000007.1"/>
</dbReference>
<name>A0AAW5P8S3_9BACT</name>
<dbReference type="Proteomes" id="UP001155110">
    <property type="component" value="Unassembled WGS sequence"/>
</dbReference>
<keyword evidence="1" id="KW-0812">Transmembrane</keyword>
<evidence type="ECO:0000313" key="2">
    <source>
        <dbReference type="EMBL" id="MCS4157767.1"/>
    </source>
</evidence>
<dbReference type="AlphaFoldDB" id="A0AAW5P8S3"/>
<comment type="caution">
    <text evidence="2">The sequence shown here is derived from an EMBL/GenBank/DDBJ whole genome shotgun (WGS) entry which is preliminary data.</text>
</comment>
<accession>A0AAW5P8S3</accession>
<gene>
    <name evidence="2" type="ORF">GGP99_001731</name>
</gene>
<keyword evidence="1" id="KW-1133">Transmembrane helix</keyword>
<organism evidence="2 3">
    <name type="scientific">Salinibacter ruber</name>
    <dbReference type="NCBI Taxonomy" id="146919"/>
    <lineage>
        <taxon>Bacteria</taxon>
        <taxon>Pseudomonadati</taxon>
        <taxon>Rhodothermota</taxon>
        <taxon>Rhodothermia</taxon>
        <taxon>Rhodothermales</taxon>
        <taxon>Salinibacteraceae</taxon>
        <taxon>Salinibacter</taxon>
    </lineage>
</organism>
<dbReference type="EMBL" id="JANTZM010000007">
    <property type="protein sequence ID" value="MCS4157767.1"/>
    <property type="molecule type" value="Genomic_DNA"/>
</dbReference>
<sequence length="65" mass="7085">MTLFVFLCLFLSAYFLFEGGRIITEALGSPLFSGHEQAREVAFGAIIVLIASVVFLALISLLVFT</sequence>